<evidence type="ECO:0000313" key="3">
    <source>
        <dbReference type="EMBL" id="CAD7696723.1"/>
    </source>
</evidence>
<dbReference type="SUPFAM" id="SSF48452">
    <property type="entry name" value="TPR-like"/>
    <property type="match status" value="2"/>
</dbReference>
<organism evidence="3 4">
    <name type="scientific">Ostreobium quekettii</name>
    <dbReference type="NCBI Taxonomy" id="121088"/>
    <lineage>
        <taxon>Eukaryota</taxon>
        <taxon>Viridiplantae</taxon>
        <taxon>Chlorophyta</taxon>
        <taxon>core chlorophytes</taxon>
        <taxon>Ulvophyceae</taxon>
        <taxon>TCBD clade</taxon>
        <taxon>Bryopsidales</taxon>
        <taxon>Ostreobineae</taxon>
        <taxon>Ostreobiaceae</taxon>
        <taxon>Ostreobium</taxon>
    </lineage>
</organism>
<dbReference type="GO" id="GO:0006383">
    <property type="term" value="P:transcription by RNA polymerase III"/>
    <property type="evidence" value="ECO:0007669"/>
    <property type="project" value="InterPro"/>
</dbReference>
<dbReference type="AlphaFoldDB" id="A0A8S1IS13"/>
<evidence type="ECO:0000256" key="2">
    <source>
        <dbReference type="SAM" id="MobiDB-lite"/>
    </source>
</evidence>
<keyword evidence="1" id="KW-0802">TPR repeat</keyword>
<dbReference type="PROSITE" id="PS50005">
    <property type="entry name" value="TPR"/>
    <property type="match status" value="1"/>
</dbReference>
<reference evidence="3" key="1">
    <citation type="submission" date="2020-12" db="EMBL/GenBank/DDBJ databases">
        <authorList>
            <person name="Iha C."/>
        </authorList>
    </citation>
    <scope>NUCLEOTIDE SEQUENCE</scope>
</reference>
<feature type="compositionally biased region" description="Basic residues" evidence="2">
    <location>
        <begin position="123"/>
        <end position="135"/>
    </location>
</feature>
<dbReference type="GO" id="GO:0000127">
    <property type="term" value="C:transcription factor TFIIIC complex"/>
    <property type="evidence" value="ECO:0007669"/>
    <property type="project" value="TreeGrafter"/>
</dbReference>
<protein>
    <recommendedName>
        <fullName evidence="5">General transcription factor 3C polypeptide 3</fullName>
    </recommendedName>
</protein>
<gene>
    <name evidence="3" type="ORF">OSTQU699_LOCUS2083</name>
</gene>
<feature type="region of interest" description="Disordered" evidence="2">
    <location>
        <begin position="122"/>
        <end position="141"/>
    </location>
</feature>
<dbReference type="Gene3D" id="1.25.40.10">
    <property type="entry name" value="Tetratricopeptide repeat domain"/>
    <property type="match status" value="3"/>
</dbReference>
<keyword evidence="4" id="KW-1185">Reference proteome</keyword>
<evidence type="ECO:0000313" key="4">
    <source>
        <dbReference type="Proteomes" id="UP000708148"/>
    </source>
</evidence>
<dbReference type="SMART" id="SM00028">
    <property type="entry name" value="TPR"/>
    <property type="match status" value="6"/>
</dbReference>
<evidence type="ECO:0000256" key="1">
    <source>
        <dbReference type="PROSITE-ProRule" id="PRU00339"/>
    </source>
</evidence>
<dbReference type="InterPro" id="IPR011990">
    <property type="entry name" value="TPR-like_helical_dom_sf"/>
</dbReference>
<name>A0A8S1IS13_9CHLO</name>
<sequence>MARSSDSGYDPFDDDDCCSSAPPSTMGYSTGYTTCGTDEEMELFDDEDEPVKLLQGMMKQHDQTTEAAVQQFEILRMKKREKELAEESESVNDGDEDDRERACHLEQIRAIDEFDKTFGRLDKRTRKGRRRRKRTERSGKLADARKMMAEATLLFARSELEEASRLCMDVIRLAPNTADAFHTMGMIMEAKGNPRRALDYFMIAVHMTPGDLSLWKRLALVSTEVGFLRQAIYCLTRVIKRDSDDLDAQWDRALLYAEVKELGRATEAFEHVAQMRPGDAEVPKMLAKLYHRMGRSQAAVEVLEKFLLEYQAQTDLTHINILAELYLLQGRYSETSALIERTERVLCHGQLLPIDLRVKAGVCVAHTGNLPDAEKHLQQLLLEPVNDYPDLYMEAGDALLRLGHLHKANEFLEQLLRCPESNNRGLWTKLIKCARPGAGVLGAVAVYNRVLQSIDVSHPGYIEATLLCVEALIEAEDFNEADKIMTNLHNLMNDNKVHVPEDRDARASLLLWKERLRLAIGRDYSFLDHMVPVIANTVKLLRSQADNPRNVQLPHEFLRLLGKQAEAQVSTVSGAASEATSAVTGGSDVDTGMESEAVFKGHRHHRREKYYRRRMEACTGGIDGETDVEGGEQPATLTLDGMLRNDDQFDMLLQVIEALETTNRVGEARSLAECMLQIILSSRGKHYKKELRDVLRLRLAELQCKDGNLKEALIHQKHVCMRWPNSVNAWNQFSKIVCQLGGAQWIGKFLTASRQKCPTSVPGILMMGHILSVAGQHGGALGEYFQAYRLLPQHPLIILCLGVAFVNHSMTRHVGDRHRAILKAFAFLEAYERARGNGQESAYNAARAAHQLGLAHVAVPLYERALQTEPPSAGEGWEGFNPHDLRRDAAHNLVQILKESGAVGLAREVMQKYLTI</sequence>
<dbReference type="PANTHER" id="PTHR23082:SF0">
    <property type="entry name" value="GENERAL TRANSCRIPTION FACTOR 3C POLYPEPTIDE 3"/>
    <property type="match status" value="1"/>
</dbReference>
<dbReference type="PANTHER" id="PTHR23082">
    <property type="entry name" value="TRANSCRIPTION INITIATION FACTOR IIIC TFIIIC , POLYPEPTIDE 3-RELATED"/>
    <property type="match status" value="1"/>
</dbReference>
<dbReference type="OrthoDB" id="9991317at2759"/>
<feature type="region of interest" description="Disordered" evidence="2">
    <location>
        <begin position="1"/>
        <end position="33"/>
    </location>
</feature>
<proteinExistence type="predicted"/>
<dbReference type="EMBL" id="CAJHUC010000532">
    <property type="protein sequence ID" value="CAD7696723.1"/>
    <property type="molecule type" value="Genomic_DNA"/>
</dbReference>
<dbReference type="InterPro" id="IPR039340">
    <property type="entry name" value="Tfc4/TFIIIC-102/Sfc4"/>
</dbReference>
<evidence type="ECO:0008006" key="5">
    <source>
        <dbReference type="Google" id="ProtNLM"/>
    </source>
</evidence>
<accession>A0A8S1IS13</accession>
<feature type="compositionally biased region" description="Low complexity" evidence="2">
    <location>
        <begin position="1"/>
        <end position="10"/>
    </location>
</feature>
<dbReference type="Proteomes" id="UP000708148">
    <property type="component" value="Unassembled WGS sequence"/>
</dbReference>
<comment type="caution">
    <text evidence="3">The sequence shown here is derived from an EMBL/GenBank/DDBJ whole genome shotgun (WGS) entry which is preliminary data.</text>
</comment>
<feature type="repeat" description="TPR" evidence="1">
    <location>
        <begin position="178"/>
        <end position="211"/>
    </location>
</feature>
<dbReference type="InterPro" id="IPR019734">
    <property type="entry name" value="TPR_rpt"/>
</dbReference>